<dbReference type="Pfam" id="PF03787">
    <property type="entry name" value="RAMPs"/>
    <property type="match status" value="1"/>
</dbReference>
<keyword evidence="3" id="KW-0614">Plasmid</keyword>
<dbReference type="InterPro" id="IPR005537">
    <property type="entry name" value="RAMP_III_fam"/>
</dbReference>
<protein>
    <recommendedName>
        <fullName evidence="2">CRISPR type III-associated protein domain-containing protein</fullName>
    </recommendedName>
</protein>
<name>C5B4T5_METEA</name>
<evidence type="ECO:0000313" key="4">
    <source>
        <dbReference type="Proteomes" id="UP000009081"/>
    </source>
</evidence>
<reference evidence="3 4" key="1">
    <citation type="journal article" date="2009" name="PLoS ONE">
        <title>Methylobacterium genome sequences: a reference blueprint to investigate microbial metabolism of C1 compounds from natural and industrial sources.</title>
        <authorList>
            <person name="Vuilleumier S."/>
            <person name="Chistoserdova L."/>
            <person name="Lee M.-C."/>
            <person name="Bringel F."/>
            <person name="Lajus A."/>
            <person name="Zhou Y."/>
            <person name="Gourion B."/>
            <person name="Barbe V."/>
            <person name="Chang J."/>
            <person name="Cruveiller S."/>
            <person name="Dossat C."/>
            <person name="Gillett W."/>
            <person name="Gruffaz C."/>
            <person name="Haugen E."/>
            <person name="Hourcade E."/>
            <person name="Levy R."/>
            <person name="Mangenot S."/>
            <person name="Muller E."/>
            <person name="Nadalig T."/>
            <person name="Pagni M."/>
            <person name="Penny C."/>
            <person name="Peyraud R."/>
            <person name="Robinson D.G."/>
            <person name="Roche D."/>
            <person name="Rouy Z."/>
            <person name="Saenampechek C."/>
            <person name="Salvignol G."/>
            <person name="Vallenet D."/>
            <person name="Wu Z."/>
            <person name="Marx C.J."/>
            <person name="Vorholt J.A."/>
            <person name="Olson M.V."/>
            <person name="Kaul R."/>
            <person name="Weissenbach J."/>
            <person name="Medigue C."/>
            <person name="Lidstrom M.E."/>
        </authorList>
    </citation>
    <scope>NUCLEOTIDE SEQUENCE [LARGE SCALE GENOMIC DNA]</scope>
    <source>
        <strain evidence="4">ATCC 14718 / DSM 1338 / JCM 2805 / NCIMB 9133 / AM1</strain>
    </source>
</reference>
<dbReference type="EMBL" id="CP001511">
    <property type="protein sequence ID" value="ACS43467.1"/>
    <property type="molecule type" value="Genomic_DNA"/>
</dbReference>
<evidence type="ECO:0000313" key="3">
    <source>
        <dbReference type="EMBL" id="ACS43467.1"/>
    </source>
</evidence>
<accession>C5B4T5</accession>
<organism evidence="3 4">
    <name type="scientific">Methylorubrum extorquens (strain ATCC 14718 / DSM 1338 / JCM 2805 / NCIMB 9133 / AM1)</name>
    <name type="common">Methylobacterium extorquens</name>
    <dbReference type="NCBI Taxonomy" id="272630"/>
    <lineage>
        <taxon>Bacteria</taxon>
        <taxon>Pseudomonadati</taxon>
        <taxon>Pseudomonadota</taxon>
        <taxon>Alphaproteobacteria</taxon>
        <taxon>Hyphomicrobiales</taxon>
        <taxon>Methylobacteriaceae</taxon>
        <taxon>Methylorubrum</taxon>
    </lineage>
</organism>
<dbReference type="HOGENOM" id="CLU_743558_0_0_5"/>
<dbReference type="Proteomes" id="UP000009081">
    <property type="component" value="Plasmid megaplasmid"/>
</dbReference>
<sequence>MDIRLEGTITATSAISVSRADARDRDKGVVMQRIMEAGTATFRPVIAGETIKGALRAAANRAVLARLGTRYDRILPLYRNMIGGIKGRAKQEPIDILKIRGLRSANPIASLFGLAEPMWIQGHLQVQWAIPRTDDCIAEIGAGARRDPATVDPTAFDALEPSEQTKYFAYQGTTREVSEIRGRRTAIKREIAKIRSKDVAEPGDAARIEQLAMEDKVLDVQIGTLRSDQDIAETVGRPLGTRKAIAAGTVMDHALILTGDDVSDVEVGLLLATLEEMSEECRIGGGRSAGHGFFEADYDVKIRDRKGAPWHSPGRLKLGAFKLEIPSDPLLERARRAFEQALSDPAANGIDVMFGGPAAEPVEAAAQIEEVA</sequence>
<dbReference type="AlphaFoldDB" id="C5B4T5"/>
<proteinExistence type="predicted"/>
<gene>
    <name evidence="3" type="ordered locus">MexAM1_META2p0620</name>
</gene>
<dbReference type="KEGG" id="mea:Mex_2p0620"/>
<keyword evidence="1" id="KW-0051">Antiviral defense</keyword>
<evidence type="ECO:0000256" key="1">
    <source>
        <dbReference type="ARBA" id="ARBA00023118"/>
    </source>
</evidence>
<keyword evidence="4" id="KW-1185">Reference proteome</keyword>
<geneLocation type="plasmid" evidence="3 4">
    <name>megaplasmid</name>
</geneLocation>
<feature type="domain" description="CRISPR type III-associated protein" evidence="2">
    <location>
        <begin position="36"/>
        <end position="295"/>
    </location>
</feature>
<dbReference type="RefSeq" id="WP_012753918.1">
    <property type="nucleotide sequence ID" value="NC_012811.1"/>
</dbReference>
<dbReference type="GO" id="GO:0051607">
    <property type="term" value="P:defense response to virus"/>
    <property type="evidence" value="ECO:0007669"/>
    <property type="project" value="UniProtKB-KW"/>
</dbReference>
<evidence type="ECO:0000259" key="2">
    <source>
        <dbReference type="Pfam" id="PF03787"/>
    </source>
</evidence>